<dbReference type="InterPro" id="IPR039938">
    <property type="entry name" value="Sp4-like"/>
</dbReference>
<proteinExistence type="evidence at transcript level"/>
<evidence type="ECO:0000313" key="1">
    <source>
        <dbReference type="EMBL" id="BAE00699.1"/>
    </source>
</evidence>
<dbReference type="PANTHER" id="PTHR14947">
    <property type="entry name" value="ZINC FINGER PROTEIN"/>
    <property type="match status" value="1"/>
</dbReference>
<dbReference type="AlphaFoldDB" id="Q4R873"/>
<name>Q4R873_MACFA</name>
<dbReference type="PANTHER" id="PTHR14947:SF24">
    <property type="entry name" value="ZINC FINGER PROTEIN 781-RELATED"/>
    <property type="match status" value="1"/>
</dbReference>
<protein>
    <submittedName>
        <fullName evidence="1">Testis cDNA clone: QtsA-13228, similar to human zinc finger protein 473 (ZNF473)</fullName>
    </submittedName>
</protein>
<reference evidence="1" key="2">
    <citation type="submission" date="2005-06" db="EMBL/GenBank/DDBJ databases">
        <title>DNA sequences of macaque genes expressed in brain or testis and its evolutionary implications.</title>
        <authorList>
            <consortium name="International consortium for macaque cDNA sequencing and analysis"/>
        </authorList>
    </citation>
    <scope>NUCLEOTIDE SEQUENCE</scope>
</reference>
<reference evidence="1" key="1">
    <citation type="journal article" date="2005" name="Mol. Biol. Evol.">
        <title>Substitution rate and structural divergence of 5'UTR evolution: comparative analysis between human and cynomolgus monkey cDNAs.</title>
        <authorList>
            <person name="Osada N."/>
            <person name="Hirata M."/>
            <person name="Tanuma R."/>
            <person name="Kusuda J."/>
            <person name="Hida M."/>
            <person name="Suzuki Y."/>
            <person name="Sugano S."/>
            <person name="Gojobori T."/>
            <person name="Shen C.K."/>
            <person name="Wu C.I."/>
            <person name="Hashimoto K."/>
        </authorList>
    </citation>
    <scope>NUCLEOTIDE SEQUENCE</scope>
</reference>
<accession>Q4R873</accession>
<organism evidence="1">
    <name type="scientific">Macaca fascicularis</name>
    <name type="common">Crab-eating macaque</name>
    <name type="synonym">Cynomolgus monkey</name>
    <dbReference type="NCBI Taxonomy" id="9541"/>
    <lineage>
        <taxon>Eukaryota</taxon>
        <taxon>Metazoa</taxon>
        <taxon>Chordata</taxon>
        <taxon>Craniata</taxon>
        <taxon>Vertebrata</taxon>
        <taxon>Euteleostomi</taxon>
        <taxon>Mammalia</taxon>
        <taxon>Eutheria</taxon>
        <taxon>Euarchontoglires</taxon>
        <taxon>Primates</taxon>
        <taxon>Haplorrhini</taxon>
        <taxon>Catarrhini</taxon>
        <taxon>Cercopithecidae</taxon>
        <taxon>Cercopithecinae</taxon>
        <taxon>Macaca</taxon>
    </lineage>
</organism>
<sequence>MFLKRPSHQLSLRNIGVRLTPTRTTASRILFRKGRNHINVVNVGKASVGVTILPSTGLLILGRNPLSIKSVSKVLTRMLPFLCIRKLTRATNSMYVMNMGQLLVRVQTCGIRKLTLEKNHVRVNTVTTHPVMTHSLVSIRKLTQIVSPTTVTNAARLSPGSFILFGTRRPTLGNAMNVPSARRPSA</sequence>
<dbReference type="EMBL" id="AB168585">
    <property type="protein sequence ID" value="BAE00699.1"/>
    <property type="molecule type" value="mRNA"/>
</dbReference>